<dbReference type="GO" id="GO:0008270">
    <property type="term" value="F:zinc ion binding"/>
    <property type="evidence" value="ECO:0007669"/>
    <property type="project" value="InterPro"/>
</dbReference>
<evidence type="ECO:0000256" key="1">
    <source>
        <dbReference type="ARBA" id="ARBA00004123"/>
    </source>
</evidence>
<dbReference type="Pfam" id="PF11951">
    <property type="entry name" value="Fungal_trans_2"/>
    <property type="match status" value="1"/>
</dbReference>
<organism evidence="4 5">
    <name type="scientific">Rhizoctonia solani 123E</name>
    <dbReference type="NCBI Taxonomy" id="1423351"/>
    <lineage>
        <taxon>Eukaryota</taxon>
        <taxon>Fungi</taxon>
        <taxon>Dikarya</taxon>
        <taxon>Basidiomycota</taxon>
        <taxon>Agaricomycotina</taxon>
        <taxon>Agaricomycetes</taxon>
        <taxon>Cantharellales</taxon>
        <taxon>Ceratobasidiaceae</taxon>
        <taxon>Rhizoctonia</taxon>
    </lineage>
</organism>
<feature type="domain" description="Zn(2)-C6 fungal-type" evidence="3">
    <location>
        <begin position="12"/>
        <end position="40"/>
    </location>
</feature>
<dbReference type="SUPFAM" id="SSF57701">
    <property type="entry name" value="Zn2/Cys6 DNA-binding domain"/>
    <property type="match status" value="1"/>
</dbReference>
<name>A0A074S095_9AGAM</name>
<evidence type="ECO:0000313" key="5">
    <source>
        <dbReference type="Proteomes" id="UP000027456"/>
    </source>
</evidence>
<comment type="subcellular location">
    <subcellularLocation>
        <location evidence="1">Nucleus</location>
    </subcellularLocation>
</comment>
<dbReference type="InterPro" id="IPR001138">
    <property type="entry name" value="Zn2Cys6_DnaBD"/>
</dbReference>
<dbReference type="STRING" id="1423351.A0A074S095"/>
<evidence type="ECO:0000313" key="4">
    <source>
        <dbReference type="EMBL" id="KEP50303.1"/>
    </source>
</evidence>
<dbReference type="CDD" id="cd00067">
    <property type="entry name" value="GAL4"/>
    <property type="match status" value="1"/>
</dbReference>
<dbReference type="HOGENOM" id="CLU_030589_1_1_1"/>
<dbReference type="GO" id="GO:0000981">
    <property type="term" value="F:DNA-binding transcription factor activity, RNA polymerase II-specific"/>
    <property type="evidence" value="ECO:0007669"/>
    <property type="project" value="InterPro"/>
</dbReference>
<dbReference type="InterPro" id="IPR021858">
    <property type="entry name" value="Fun_TF"/>
</dbReference>
<dbReference type="Gene3D" id="4.10.240.10">
    <property type="entry name" value="Zn(2)-C6 fungal-type DNA-binding domain"/>
    <property type="match status" value="1"/>
</dbReference>
<proteinExistence type="predicted"/>
<dbReference type="InterPro" id="IPR036864">
    <property type="entry name" value="Zn2-C6_fun-type_DNA-bd_sf"/>
</dbReference>
<accession>A0A074S095</accession>
<dbReference type="PROSITE" id="PS50048">
    <property type="entry name" value="ZN2_CY6_FUNGAL_2"/>
    <property type="match status" value="1"/>
</dbReference>
<dbReference type="Proteomes" id="UP000027456">
    <property type="component" value="Unassembled WGS sequence"/>
</dbReference>
<reference evidence="4 5" key="1">
    <citation type="submission" date="2013-12" db="EMBL/GenBank/DDBJ databases">
        <authorList>
            <person name="Cubeta M."/>
            <person name="Pakala S."/>
            <person name="Fedorova N."/>
            <person name="Thomas E."/>
            <person name="Dean R."/>
            <person name="Jabaji S."/>
            <person name="Neate S."/>
            <person name="Toda T."/>
            <person name="Tavantzis S."/>
            <person name="Vilgalys R."/>
            <person name="Bharathan N."/>
            <person name="Pakala S."/>
            <person name="Losada L.S."/>
            <person name="Zafar N."/>
            <person name="Nierman W."/>
        </authorList>
    </citation>
    <scope>NUCLEOTIDE SEQUENCE [LARGE SCALE GENOMIC DNA]</scope>
    <source>
        <strain evidence="4 5">123E</strain>
    </source>
</reference>
<dbReference type="SMART" id="SM00066">
    <property type="entry name" value="GAL4"/>
    <property type="match status" value="1"/>
</dbReference>
<dbReference type="PANTHER" id="PTHR37534:SF46">
    <property type="entry name" value="ZN(II)2CYS6 TRANSCRIPTION FACTOR (EUROFUNG)"/>
    <property type="match status" value="1"/>
</dbReference>
<dbReference type="OrthoDB" id="3137720at2759"/>
<dbReference type="GO" id="GO:0005634">
    <property type="term" value="C:nucleus"/>
    <property type="evidence" value="ECO:0007669"/>
    <property type="project" value="UniProtKB-SubCell"/>
</dbReference>
<dbReference type="PROSITE" id="PS00463">
    <property type="entry name" value="ZN2_CY6_FUNGAL_1"/>
    <property type="match status" value="1"/>
</dbReference>
<keyword evidence="5" id="KW-1185">Reference proteome</keyword>
<comment type="caution">
    <text evidence="4">The sequence shown here is derived from an EMBL/GenBank/DDBJ whole genome shotgun (WGS) entry which is preliminary data.</text>
</comment>
<sequence>MSKVIPKRSIGGCLTCKRRKKKCDERRPYCRRCEIGDFHCLGYSPPETSYTGNSSIAGLFWPSYPPVGQLGGACLESLDSLIRLPDHEDEVEHMPPTYIPFQQAKPPLSNIPRSVLLNPIALENVTGLIMSQYVGLLREVFFRGPLFSLEEGIWLRISNSNIIRWSMYLGALVIADLSSGTNAQRYLGWIFRFCQQITATSTSTEPAPSLQDRLGSLYDLVSLGSAISGSATGYSLLQLSTPVFLRLAALDPKIWVDDSSISVSEVFRSSQYDVIQFVVHDTLTALTLGTPPQLQYDTTSVWVDKAPVHYMECLYGFPVGVLIILAEINAWRTSRMTGKVAQNQSDCHSIECRLKNWGPIMDHTDEPSNDIARLAVQEAWRQATLIYLYLGMSEVNSADPRVERAVKQVVQLGSAVTNGSSLELHLIAPSLIAGVAARREKHRAALRSRLTSQHSHKVDLLLLPVRGADFIAVLDHLWHGVGSGGRPVTWNDYVESRHTVLPLHHERRS</sequence>
<protein>
    <submittedName>
        <fullName evidence="4">Putative fungal zn(2)-cys(6) binuclear cluster domain protein</fullName>
    </submittedName>
</protein>
<gene>
    <name evidence="4" type="ORF">V565_082370</name>
</gene>
<evidence type="ECO:0000259" key="3">
    <source>
        <dbReference type="PROSITE" id="PS50048"/>
    </source>
</evidence>
<dbReference type="EMBL" id="AZST01000265">
    <property type="protein sequence ID" value="KEP50303.1"/>
    <property type="molecule type" value="Genomic_DNA"/>
</dbReference>
<dbReference type="Pfam" id="PF00172">
    <property type="entry name" value="Zn_clus"/>
    <property type="match status" value="1"/>
</dbReference>
<keyword evidence="2" id="KW-0539">Nucleus</keyword>
<evidence type="ECO:0000256" key="2">
    <source>
        <dbReference type="ARBA" id="ARBA00023242"/>
    </source>
</evidence>
<dbReference type="AlphaFoldDB" id="A0A074S095"/>
<dbReference type="PANTHER" id="PTHR37534">
    <property type="entry name" value="TRANSCRIPTIONAL ACTIVATOR PROTEIN UGA3"/>
    <property type="match status" value="1"/>
</dbReference>